<proteinExistence type="predicted"/>
<dbReference type="SUPFAM" id="SSF52266">
    <property type="entry name" value="SGNH hydrolase"/>
    <property type="match status" value="1"/>
</dbReference>
<dbReference type="AlphaFoldDB" id="A0AA88YLW8"/>
<organism evidence="1 2">
    <name type="scientific">Pinctada imbricata</name>
    <name type="common">Atlantic pearl-oyster</name>
    <name type="synonym">Pinctada martensii</name>
    <dbReference type="NCBI Taxonomy" id="66713"/>
    <lineage>
        <taxon>Eukaryota</taxon>
        <taxon>Metazoa</taxon>
        <taxon>Spiralia</taxon>
        <taxon>Lophotrochozoa</taxon>
        <taxon>Mollusca</taxon>
        <taxon>Bivalvia</taxon>
        <taxon>Autobranchia</taxon>
        <taxon>Pteriomorphia</taxon>
        <taxon>Pterioida</taxon>
        <taxon>Pterioidea</taxon>
        <taxon>Pteriidae</taxon>
        <taxon>Pinctada</taxon>
    </lineage>
</organism>
<name>A0AA88YLW8_PINIB</name>
<gene>
    <name evidence="1" type="ORF">FSP39_016885</name>
</gene>
<dbReference type="EMBL" id="VSWD01000002">
    <property type="protein sequence ID" value="KAK3107534.1"/>
    <property type="molecule type" value="Genomic_DNA"/>
</dbReference>
<sequence length="106" mass="12558">MFTSRCNIDTFVGRYRIKSVAILQLMPRMSTRHLEVDRYNDFVITFNRILKDELKHNRIMTYWKLSGLKHAAVAIYRDGVHLNQDGLIRYYRNIRGAILTLLKSIV</sequence>
<accession>A0AA88YLW8</accession>
<comment type="caution">
    <text evidence="1">The sequence shown here is derived from an EMBL/GenBank/DDBJ whole genome shotgun (WGS) entry which is preliminary data.</text>
</comment>
<evidence type="ECO:0000313" key="1">
    <source>
        <dbReference type="EMBL" id="KAK3107534.1"/>
    </source>
</evidence>
<keyword evidence="2" id="KW-1185">Reference proteome</keyword>
<reference evidence="1" key="1">
    <citation type="submission" date="2019-08" db="EMBL/GenBank/DDBJ databases">
        <title>The improved chromosome-level genome for the pearl oyster Pinctada fucata martensii using PacBio sequencing and Hi-C.</title>
        <authorList>
            <person name="Zheng Z."/>
        </authorList>
    </citation>
    <scope>NUCLEOTIDE SEQUENCE</scope>
    <source>
        <strain evidence="1">ZZ-2019</strain>
        <tissue evidence="1">Adductor muscle</tissue>
    </source>
</reference>
<dbReference type="Proteomes" id="UP001186944">
    <property type="component" value="Unassembled WGS sequence"/>
</dbReference>
<protein>
    <submittedName>
        <fullName evidence="1">Uncharacterized protein</fullName>
    </submittedName>
</protein>
<evidence type="ECO:0000313" key="2">
    <source>
        <dbReference type="Proteomes" id="UP001186944"/>
    </source>
</evidence>